<comment type="caution">
    <text evidence="7">The sequence shown here is derived from an EMBL/GenBank/DDBJ whole genome shotgun (WGS) entry which is preliminary data.</text>
</comment>
<dbReference type="SUPFAM" id="SSF103025">
    <property type="entry name" value="Folate-binding domain"/>
    <property type="match status" value="1"/>
</dbReference>
<dbReference type="Gene3D" id="2.40.30.110">
    <property type="entry name" value="Aminomethyltransferase beta-barrel domains"/>
    <property type="match status" value="1"/>
</dbReference>
<keyword evidence="2" id="KW-0560">Oxidoreductase</keyword>
<dbReference type="Gene3D" id="3.30.9.10">
    <property type="entry name" value="D-Amino Acid Oxidase, subunit A, domain 2"/>
    <property type="match status" value="1"/>
</dbReference>
<dbReference type="InterPro" id="IPR027266">
    <property type="entry name" value="TrmE/GcvT-like"/>
</dbReference>
<dbReference type="OrthoDB" id="7156675at2"/>
<evidence type="ECO:0000259" key="5">
    <source>
        <dbReference type="Pfam" id="PF08669"/>
    </source>
</evidence>
<dbReference type="Gene3D" id="3.50.50.60">
    <property type="entry name" value="FAD/NAD(P)-binding domain"/>
    <property type="match status" value="1"/>
</dbReference>
<evidence type="ECO:0000259" key="6">
    <source>
        <dbReference type="Pfam" id="PF16350"/>
    </source>
</evidence>
<evidence type="ECO:0000259" key="3">
    <source>
        <dbReference type="Pfam" id="PF01266"/>
    </source>
</evidence>
<evidence type="ECO:0000313" key="8">
    <source>
        <dbReference type="Proteomes" id="UP000238338"/>
    </source>
</evidence>
<comment type="similarity">
    <text evidence="1">Belongs to the GcvT family.</text>
</comment>
<dbReference type="PANTHER" id="PTHR43757:SF2">
    <property type="entry name" value="AMINOMETHYLTRANSFERASE, MITOCHONDRIAL"/>
    <property type="match status" value="1"/>
</dbReference>
<keyword evidence="8" id="KW-1185">Reference proteome</keyword>
<dbReference type="Pfam" id="PF01266">
    <property type="entry name" value="DAO"/>
    <property type="match status" value="1"/>
</dbReference>
<dbReference type="InterPro" id="IPR029043">
    <property type="entry name" value="GcvT/YgfZ_C"/>
</dbReference>
<feature type="domain" description="Aminomethyltransferase C-terminal" evidence="5">
    <location>
        <begin position="723"/>
        <end position="797"/>
    </location>
</feature>
<evidence type="ECO:0000256" key="1">
    <source>
        <dbReference type="ARBA" id="ARBA00008609"/>
    </source>
</evidence>
<feature type="domain" description="FAD dependent oxidoreductase" evidence="3">
    <location>
        <begin position="7"/>
        <end position="369"/>
    </location>
</feature>
<dbReference type="AlphaFoldDB" id="A0A2S8S573"/>
<dbReference type="Gene3D" id="3.30.1360.120">
    <property type="entry name" value="Probable tRNA modification gtpase trme, domain 1"/>
    <property type="match status" value="1"/>
</dbReference>
<evidence type="ECO:0000256" key="2">
    <source>
        <dbReference type="ARBA" id="ARBA00023002"/>
    </source>
</evidence>
<name>A0A2S8S573_9RHOB</name>
<dbReference type="RefSeq" id="WP_105515416.1">
    <property type="nucleotide sequence ID" value="NZ_PVEP01000006.1"/>
</dbReference>
<evidence type="ECO:0000313" key="7">
    <source>
        <dbReference type="EMBL" id="PQV55950.1"/>
    </source>
</evidence>
<feature type="domain" description="GCVT N-terminal" evidence="4">
    <location>
        <begin position="428"/>
        <end position="697"/>
    </location>
</feature>
<dbReference type="GO" id="GO:0016491">
    <property type="term" value="F:oxidoreductase activity"/>
    <property type="evidence" value="ECO:0007669"/>
    <property type="project" value="UniProtKB-KW"/>
</dbReference>
<dbReference type="InterPro" id="IPR006222">
    <property type="entry name" value="GCVT_N"/>
</dbReference>
<reference evidence="7 8" key="1">
    <citation type="submission" date="2018-02" db="EMBL/GenBank/DDBJ databases">
        <title>Genomic Encyclopedia of Archaeal and Bacterial Type Strains, Phase II (KMG-II): from individual species to whole genera.</title>
        <authorList>
            <person name="Goeker M."/>
        </authorList>
    </citation>
    <scope>NUCLEOTIDE SEQUENCE [LARGE SCALE GENOMIC DNA]</scope>
    <source>
        <strain evidence="7 8">DSM 18921</strain>
    </source>
</reference>
<dbReference type="Pfam" id="PF01571">
    <property type="entry name" value="GCV_T"/>
    <property type="match status" value="1"/>
</dbReference>
<protein>
    <submittedName>
        <fullName evidence="7">Dimethylglycine dehydrogenase</fullName>
    </submittedName>
</protein>
<dbReference type="Pfam" id="PF16350">
    <property type="entry name" value="FAO_M"/>
    <property type="match status" value="1"/>
</dbReference>
<dbReference type="PANTHER" id="PTHR43757">
    <property type="entry name" value="AMINOMETHYLTRANSFERASE"/>
    <property type="match status" value="1"/>
</dbReference>
<dbReference type="Gene3D" id="3.30.70.1400">
    <property type="entry name" value="Aminomethyltransferase beta-barrel domains"/>
    <property type="match status" value="1"/>
</dbReference>
<proteinExistence type="inferred from homology"/>
<dbReference type="InterPro" id="IPR013977">
    <property type="entry name" value="GcvT_C"/>
</dbReference>
<accession>A0A2S8S573</accession>
<dbReference type="SUPFAM" id="SSF101790">
    <property type="entry name" value="Aminomethyltransferase beta-barrel domain"/>
    <property type="match status" value="1"/>
</dbReference>
<dbReference type="InterPro" id="IPR006076">
    <property type="entry name" value="FAD-dep_OxRdtase"/>
</dbReference>
<sequence length="805" mass="87559">MTMDAQVLIIGGGAMGVSLMYHLAKAGWRDVVLTEKNDLTHGSTWHAAGLCTHFAHNPTIQELRATSVRLYRDILPEETGDSCGFHPSGAMRITSNPDRMDEFAHVAGLSRFTGYELRLLTSPEAVADLHPLARTEGILGGIYEPDDGHVDPSLATNAMAKAARAMGAVILRQNPVTAIRREGDHWRVETAKEVIRARHIVNAAGTWGWEIGHMMGLNVPSVPVLHQYLVTDTVPAVAERIAKGLPELPMIRDPEESWYVRQERDGLILGPYEKDAQPWSIDGVPPDFGAELMPPDLDRVEHIIMAAMARIPALETGGIKSVVNGPITFTPDANPLIGPAHGLPDAWLLTGSSMGVMEGGGAGWFLAHWMTYGAPPMDALAVDSRRFGSWADRDYRVKKAVECFGLQFGVHYPYEERPAARGKRLSALHDRMVARGAVMGAAYGWERPNWFSDRAGDEAVPTFRRANWFAHVAREVATVTASAGLADLSVFSKFEVTGPEARAFVDSLGANRAPKAGRIGLIHALTPAGGTQSEFTVSALGDDRFYLTSAAAAEEMDEDLLRARVAGHDVRIENVTGDLGVIALMGPKSRAILSALTEADLGAAFPWLSVREITVAGIPVRALRVSYIGELGWELHASRGDMPALFDALEKAGKPHGMGFFGAYAMNSMRIEKGYRAWGADFTTERSPAETGAGPMIRPEGRGFVGREALLRRMAAEDRWDMVLLAVETDSVDPFYSHAVLHDGKPVGIVTSGTYGHRTGQTLALAYLRQRDLRDGLTVEILGRPRPARVLDTPPYDPTNERMKA</sequence>
<dbReference type="SUPFAM" id="SSF54373">
    <property type="entry name" value="FAD-linked reductases, C-terminal domain"/>
    <property type="match status" value="1"/>
</dbReference>
<dbReference type="InterPro" id="IPR032503">
    <property type="entry name" value="FAO_M"/>
</dbReference>
<organism evidence="7 8">
    <name type="scientific">Albidovulum denitrificans</name>
    <dbReference type="NCBI Taxonomy" id="404881"/>
    <lineage>
        <taxon>Bacteria</taxon>
        <taxon>Pseudomonadati</taxon>
        <taxon>Pseudomonadota</taxon>
        <taxon>Alphaproteobacteria</taxon>
        <taxon>Rhodobacterales</taxon>
        <taxon>Paracoccaceae</taxon>
        <taxon>Albidovulum</taxon>
    </lineage>
</organism>
<evidence type="ECO:0000259" key="4">
    <source>
        <dbReference type="Pfam" id="PF01571"/>
    </source>
</evidence>
<feature type="domain" description="FAD dependent oxidoreductase central" evidence="6">
    <location>
        <begin position="373"/>
        <end position="426"/>
    </location>
</feature>
<dbReference type="EMBL" id="PVEP01000006">
    <property type="protein sequence ID" value="PQV55950.1"/>
    <property type="molecule type" value="Genomic_DNA"/>
</dbReference>
<dbReference type="SUPFAM" id="SSF51905">
    <property type="entry name" value="FAD/NAD(P)-binding domain"/>
    <property type="match status" value="1"/>
</dbReference>
<dbReference type="Pfam" id="PF08669">
    <property type="entry name" value="GCV_T_C"/>
    <property type="match status" value="1"/>
</dbReference>
<gene>
    <name evidence="7" type="ORF">LX70_02835</name>
</gene>
<dbReference type="InterPro" id="IPR028896">
    <property type="entry name" value="GcvT/YgfZ/DmdA"/>
</dbReference>
<dbReference type="InterPro" id="IPR036188">
    <property type="entry name" value="FAD/NAD-bd_sf"/>
</dbReference>
<dbReference type="Proteomes" id="UP000238338">
    <property type="component" value="Unassembled WGS sequence"/>
</dbReference>